<evidence type="ECO:0000313" key="2">
    <source>
        <dbReference type="EMBL" id="KAG6422410.1"/>
    </source>
</evidence>
<dbReference type="Proteomes" id="UP000298416">
    <property type="component" value="Unassembled WGS sequence"/>
</dbReference>
<evidence type="ECO:0000313" key="3">
    <source>
        <dbReference type="Proteomes" id="UP000298416"/>
    </source>
</evidence>
<name>A0A8X8XYR4_SALSN</name>
<keyword evidence="1" id="KW-0175">Coiled coil</keyword>
<proteinExistence type="predicted"/>
<comment type="caution">
    <text evidence="2">The sequence shown here is derived from an EMBL/GenBank/DDBJ whole genome shotgun (WGS) entry which is preliminary data.</text>
</comment>
<protein>
    <submittedName>
        <fullName evidence="2">Uncharacterized protein</fullName>
    </submittedName>
</protein>
<sequence>MAVELGSLTILYEELAKVDQLIENDTEEVNDLKGELAAVKHNLQQIEARLKRNKERKKAIGKQQTSLRKDMSSKTIHLTTEAQLQRLNQERANLDKIVADTSNHDIYELAVALSIRNDYTG</sequence>
<organism evidence="2">
    <name type="scientific">Salvia splendens</name>
    <name type="common">Scarlet sage</name>
    <dbReference type="NCBI Taxonomy" id="180675"/>
    <lineage>
        <taxon>Eukaryota</taxon>
        <taxon>Viridiplantae</taxon>
        <taxon>Streptophyta</taxon>
        <taxon>Embryophyta</taxon>
        <taxon>Tracheophyta</taxon>
        <taxon>Spermatophyta</taxon>
        <taxon>Magnoliopsida</taxon>
        <taxon>eudicotyledons</taxon>
        <taxon>Gunneridae</taxon>
        <taxon>Pentapetalae</taxon>
        <taxon>asterids</taxon>
        <taxon>lamiids</taxon>
        <taxon>Lamiales</taxon>
        <taxon>Lamiaceae</taxon>
        <taxon>Nepetoideae</taxon>
        <taxon>Mentheae</taxon>
        <taxon>Salviinae</taxon>
        <taxon>Salvia</taxon>
        <taxon>Salvia subgen. Calosphace</taxon>
        <taxon>core Calosphace</taxon>
    </lineage>
</organism>
<gene>
    <name evidence="2" type="ORF">SASPL_118981</name>
</gene>
<dbReference type="AlphaFoldDB" id="A0A8X8XYR4"/>
<feature type="coiled-coil region" evidence="1">
    <location>
        <begin position="15"/>
        <end position="104"/>
    </location>
</feature>
<evidence type="ECO:0000256" key="1">
    <source>
        <dbReference type="SAM" id="Coils"/>
    </source>
</evidence>
<keyword evidence="3" id="KW-1185">Reference proteome</keyword>
<dbReference type="EMBL" id="PNBA02000006">
    <property type="protein sequence ID" value="KAG6422410.1"/>
    <property type="molecule type" value="Genomic_DNA"/>
</dbReference>
<reference evidence="2" key="2">
    <citation type="submission" date="2020-08" db="EMBL/GenBank/DDBJ databases">
        <title>Plant Genome Project.</title>
        <authorList>
            <person name="Zhang R.-G."/>
        </authorList>
    </citation>
    <scope>NUCLEOTIDE SEQUENCE</scope>
    <source>
        <strain evidence="2">Huo1</strain>
        <tissue evidence="2">Leaf</tissue>
    </source>
</reference>
<reference evidence="2" key="1">
    <citation type="submission" date="2018-01" db="EMBL/GenBank/DDBJ databases">
        <authorList>
            <person name="Mao J.F."/>
        </authorList>
    </citation>
    <scope>NUCLEOTIDE SEQUENCE</scope>
    <source>
        <strain evidence="2">Huo1</strain>
        <tissue evidence="2">Leaf</tissue>
    </source>
</reference>
<accession>A0A8X8XYR4</accession>